<reference evidence="2" key="3">
    <citation type="submission" date="2011-05" db="EMBL/GenBank/DDBJ databases">
        <title>Complete sequence of Methylomonas methanica MC09.</title>
        <authorList>
            <consortium name="US DOE Joint Genome Institute"/>
            <person name="Lucas S."/>
            <person name="Han J."/>
            <person name="Lapidus A."/>
            <person name="Cheng J.-F."/>
            <person name="Goodwin L."/>
            <person name="Pitluck S."/>
            <person name="Peters L."/>
            <person name="Mikhailova N."/>
            <person name="Teshima H."/>
            <person name="Han C."/>
            <person name="Tapia R."/>
            <person name="Land M."/>
            <person name="Hauser L."/>
            <person name="Kyrpides N."/>
            <person name="Ivanova N."/>
            <person name="Pagani I."/>
            <person name="Stein L."/>
            <person name="Woyke T."/>
        </authorList>
    </citation>
    <scope>NUCLEOTIDE SEQUENCE [LARGE SCALE GENOMIC DNA]</scope>
    <source>
        <strain evidence="2">MC09</strain>
    </source>
</reference>
<dbReference type="AlphaFoldDB" id="F9ZZ35"/>
<reference evidence="1 2" key="1">
    <citation type="journal article" date="2011" name="J. Bacteriol.">
        <title>Complete Genome Sequence of the Aerobic Marine Methanotroph Methylomonas methanica MC09.</title>
        <authorList>
            <person name="Boden R."/>
            <person name="Cunliffe M."/>
            <person name="Scanlan J."/>
            <person name="Moussard H."/>
            <person name="Kits K.D."/>
            <person name="Klotz M.G."/>
            <person name="Jetten M.S."/>
            <person name="Vuilleumier S."/>
            <person name="Han J."/>
            <person name="Peters L."/>
            <person name="Mikhailova N."/>
            <person name="Teshima H."/>
            <person name="Tapia R."/>
            <person name="Kyrpides N."/>
            <person name="Ivanova N."/>
            <person name="Pagani I."/>
            <person name="Cheng J.F."/>
            <person name="Goodwin L."/>
            <person name="Han C."/>
            <person name="Hauser L."/>
            <person name="Land M.L."/>
            <person name="Lapidus A."/>
            <person name="Lucas S."/>
            <person name="Pitluck S."/>
            <person name="Woyke T."/>
            <person name="Stein L."/>
            <person name="Murrell J.C."/>
        </authorList>
    </citation>
    <scope>NUCLEOTIDE SEQUENCE [LARGE SCALE GENOMIC DNA]</scope>
    <source>
        <strain evidence="1 2">MC09</strain>
    </source>
</reference>
<dbReference type="HOGENOM" id="CLU_075253_0_0_6"/>
<dbReference type="STRING" id="857087.Metme_1467"/>
<proteinExistence type="predicted"/>
<dbReference type="KEGG" id="mmt:Metme_1467"/>
<dbReference type="OrthoDB" id="9076234at2"/>
<protein>
    <submittedName>
        <fullName evidence="1">Uncharacterized protein</fullName>
    </submittedName>
</protein>
<dbReference type="EMBL" id="CP002738">
    <property type="protein sequence ID" value="AEF99890.1"/>
    <property type="molecule type" value="Genomic_DNA"/>
</dbReference>
<dbReference type="Proteomes" id="UP000008888">
    <property type="component" value="Chromosome"/>
</dbReference>
<accession>F9ZZ35</accession>
<reference key="2">
    <citation type="submission" date="2011-05" db="EMBL/GenBank/DDBJ databases">
        <title>Complete genome sequence of the aerobic marine methanotroph Methylomonas methanica MC09.</title>
        <authorList>
            <person name="Boden R."/>
            <person name="Cunliffe M."/>
            <person name="Scanlan J."/>
            <person name="Moussard H."/>
            <person name="Kits K.D."/>
            <person name="Klotz M."/>
            <person name="Jetten M."/>
            <person name="Vuilleumier S."/>
            <person name="Han J."/>
            <person name="Peters L."/>
            <person name="Mikhailova N."/>
            <person name="Teshima H."/>
            <person name="Tapia R."/>
            <person name="Kyrpides N."/>
            <person name="Ivanova N."/>
            <person name="Pagani I."/>
            <person name="Cheng J.-F."/>
            <person name="Goodwin L."/>
            <person name="Han C."/>
            <person name="Hauser L."/>
            <person name="Land M."/>
            <person name="Lapidus A."/>
            <person name="Lucas S."/>
            <person name="Pitluck S."/>
            <person name="Woyke T."/>
            <person name="Stein L.Y."/>
            <person name="Murrell C."/>
        </authorList>
    </citation>
    <scope>NUCLEOTIDE SEQUENCE</scope>
    <source>
        <strain>MC09</strain>
    </source>
</reference>
<name>F9ZZ35_METMM</name>
<organism evidence="1 2">
    <name type="scientific">Methylomonas methanica (strain DSM 25384 / MC09)</name>
    <dbReference type="NCBI Taxonomy" id="857087"/>
    <lineage>
        <taxon>Bacteria</taxon>
        <taxon>Pseudomonadati</taxon>
        <taxon>Pseudomonadota</taxon>
        <taxon>Gammaproteobacteria</taxon>
        <taxon>Methylococcales</taxon>
        <taxon>Methylococcaceae</taxon>
        <taxon>Methylomonas</taxon>
    </lineage>
</organism>
<sequence>MTESRLVLAGQDITDCCKKIIPGQTEDILLRQLQNLVPDYPVQLALTGEEWYRLGGVVDMDGRRIANDLIEWAERTYLECGQNLQTLIDYTVEQKLIATKQTGKTLYFVVQTGDRAEDFTLIEIDKTHEVSDRMLVNEQQPPEDLEEFIDPLQPFCIESFGFGHSRYTYRRKTDVKLFMEVINERHRGEHPVQRFMDDWNRSSAGQKKRLSDEWIIRPYQHTGRFGERIVNAEIVNTQYYILPHLEDFSGKKGSALSNLLNRFDRQAGYPFAWFFYMIKGKHVSTHCAEAVYRDIAGDFAYLGQRDEAVLRDWIASPYNV</sequence>
<dbReference type="RefSeq" id="WP_013818149.1">
    <property type="nucleotide sequence ID" value="NC_015572.1"/>
</dbReference>
<dbReference type="eggNOG" id="ENOG5032XPP">
    <property type="taxonomic scope" value="Bacteria"/>
</dbReference>
<evidence type="ECO:0000313" key="1">
    <source>
        <dbReference type="EMBL" id="AEF99890.1"/>
    </source>
</evidence>
<gene>
    <name evidence="1" type="ordered locus">Metme_1467</name>
</gene>
<keyword evidence="2" id="KW-1185">Reference proteome</keyword>
<evidence type="ECO:0000313" key="2">
    <source>
        <dbReference type="Proteomes" id="UP000008888"/>
    </source>
</evidence>